<name>A0A330GW73_9HYPH</name>
<gene>
    <name evidence="2" type="ORF">DPM35_09040</name>
</gene>
<reference evidence="2 3" key="2">
    <citation type="submission" date="2018-07" db="EMBL/GenBank/DDBJ databases">
        <title>Diversity of Mesorhizobium strains in Brazil.</title>
        <authorList>
            <person name="Helene L.C.F."/>
            <person name="Dall'Agnol R."/>
            <person name="Delamuta J.R.M."/>
            <person name="Hungria M."/>
        </authorList>
    </citation>
    <scope>NUCLEOTIDE SEQUENCE [LARGE SCALE GENOMIC DNA]</scope>
    <source>
        <strain evidence="2 3">CNPSo 3140</strain>
    </source>
</reference>
<evidence type="ECO:0000313" key="2">
    <source>
        <dbReference type="EMBL" id="RAZ78675.1"/>
    </source>
</evidence>
<feature type="compositionally biased region" description="Basic and acidic residues" evidence="1">
    <location>
        <begin position="40"/>
        <end position="54"/>
    </location>
</feature>
<comment type="caution">
    <text evidence="2">The sequence shown here is derived from an EMBL/GenBank/DDBJ whole genome shotgun (WGS) entry which is preliminary data.</text>
</comment>
<feature type="region of interest" description="Disordered" evidence="1">
    <location>
        <begin position="40"/>
        <end position="61"/>
    </location>
</feature>
<evidence type="ECO:0000313" key="3">
    <source>
        <dbReference type="Proteomes" id="UP000251956"/>
    </source>
</evidence>
<accession>A0A330GW73</accession>
<dbReference type="AlphaFoldDB" id="A0A330GW73"/>
<proteinExistence type="predicted"/>
<dbReference type="RefSeq" id="WP_146767930.1">
    <property type="nucleotide sequence ID" value="NZ_QMBQ01000002.1"/>
</dbReference>
<keyword evidence="3" id="KW-1185">Reference proteome</keyword>
<evidence type="ECO:0000256" key="1">
    <source>
        <dbReference type="SAM" id="MobiDB-lite"/>
    </source>
</evidence>
<protein>
    <submittedName>
        <fullName evidence="2">Uncharacterized protein</fullName>
    </submittedName>
</protein>
<dbReference type="Proteomes" id="UP000251956">
    <property type="component" value="Unassembled WGS sequence"/>
</dbReference>
<sequence length="61" mass="6629">MTADVPQSLETPQLAFRPLGAERTCQGIAPTKGKFAPLGERIRSRGLPAREKIPKQAAELE</sequence>
<dbReference type="EMBL" id="QMBQ01000002">
    <property type="protein sequence ID" value="RAZ78675.1"/>
    <property type="molecule type" value="Genomic_DNA"/>
</dbReference>
<organism evidence="2 3">
    <name type="scientific">Mesorhizobium atlanticum</name>
    <dbReference type="NCBI Taxonomy" id="2233532"/>
    <lineage>
        <taxon>Bacteria</taxon>
        <taxon>Pseudomonadati</taxon>
        <taxon>Pseudomonadota</taxon>
        <taxon>Alphaproteobacteria</taxon>
        <taxon>Hyphomicrobiales</taxon>
        <taxon>Phyllobacteriaceae</taxon>
        <taxon>Mesorhizobium</taxon>
    </lineage>
</organism>
<reference evidence="3" key="1">
    <citation type="submission" date="2018-06" db="EMBL/GenBank/DDBJ databases">
        <authorList>
            <person name="Helene L.C."/>
            <person name="Dall'Agnol R."/>
            <person name="Delamuta J.R."/>
            <person name="Hungria M."/>
        </authorList>
    </citation>
    <scope>NUCLEOTIDE SEQUENCE [LARGE SCALE GENOMIC DNA]</scope>
    <source>
        <strain evidence="3">CNPSo 3140</strain>
    </source>
</reference>